<accession>A0A8K0WSJ2</accession>
<feature type="transmembrane region" description="Helical" evidence="2">
    <location>
        <begin position="381"/>
        <end position="400"/>
    </location>
</feature>
<organism evidence="4 5">
    <name type="scientific">Stachybotrys elegans</name>
    <dbReference type="NCBI Taxonomy" id="80388"/>
    <lineage>
        <taxon>Eukaryota</taxon>
        <taxon>Fungi</taxon>
        <taxon>Dikarya</taxon>
        <taxon>Ascomycota</taxon>
        <taxon>Pezizomycotina</taxon>
        <taxon>Sordariomycetes</taxon>
        <taxon>Hypocreomycetidae</taxon>
        <taxon>Hypocreales</taxon>
        <taxon>Stachybotryaceae</taxon>
        <taxon>Stachybotrys</taxon>
    </lineage>
</organism>
<comment type="caution">
    <text evidence="4">The sequence shown here is derived from an EMBL/GenBank/DDBJ whole genome shotgun (WGS) entry which is preliminary data.</text>
</comment>
<sequence length="752" mass="82730">MDTLRVLLAWLLMSLLDPCLGAYVQIKDCFDDFQANSQSPIPRRIVYDSLRVYFEPPAGDHGAVARLVSLVSHPEGLSCAEFDGPHISSNLDARSLATRTYPGQLTNFSCNLTGRLAKLWWIETVHDIDQLSPLDTFAMTLSLRDAQNTPLTCVKFPLTPSLSMAEHGWALYFPIAVFCLVIVVAMWQEISNLGSGHRPDDTSIGELSRSHITRIADCLSFIQFVFFSSALGLSYPGFLQPVTSVSSWSTLVFPTGPVKKSHFFGVRDGIYAVNGTFGGTDGLTLMSQVMGAPITQDIWINIVSLAAILLVVLSILVFLGQTLTWSRDWFRASNSITTSHGSGGGIKDVLWVVLRLLLSYMLLPIVVWSSYQLSVTWIRPVYYSVVVGLVVVTLILAMWWGMVHSDPMSLGYLVIDGGKDPRELQTGLSTADVYTVGLFSLQTLRGVAFGALQIEGVAQLSLLAGCEVTQFLLAKICLGTWKLGSTSSILSLLRLFILFILSMLLVAPRDHQMKMVIGYGVLAIHSIVLVGMFFIPALHRAYKIIQKRVGSEEPNDEVEDGFPEAYRLRQLRHTSDVPNSEAEPHENTQPTHRNNIALNERWRPQLAAAPRLSRMSRVSDSSSGSTQGSSYFRPPRVRVQLADDGVKESVAVSSPARGDSASFEDGERLSTSLPTALVAEEPVDGEAWRACVPSPVGSATDYTFREADLFYHAPRTLEFGSAQEPQEGGRSSIISSWMARFRRAKGDRATPE</sequence>
<feature type="signal peptide" evidence="3">
    <location>
        <begin position="1"/>
        <end position="21"/>
    </location>
</feature>
<evidence type="ECO:0000256" key="2">
    <source>
        <dbReference type="SAM" id="Phobius"/>
    </source>
</evidence>
<dbReference type="GO" id="GO:0055085">
    <property type="term" value="P:transmembrane transport"/>
    <property type="evidence" value="ECO:0007669"/>
    <property type="project" value="TreeGrafter"/>
</dbReference>
<dbReference type="AlphaFoldDB" id="A0A8K0WSJ2"/>
<keyword evidence="2" id="KW-0472">Membrane</keyword>
<evidence type="ECO:0008006" key="6">
    <source>
        <dbReference type="Google" id="ProtNLM"/>
    </source>
</evidence>
<feature type="chain" id="PRO_5035421923" description="TRP C-terminal domain-containing protein" evidence="3">
    <location>
        <begin position="22"/>
        <end position="752"/>
    </location>
</feature>
<dbReference type="GO" id="GO:0016020">
    <property type="term" value="C:membrane"/>
    <property type="evidence" value="ECO:0007669"/>
    <property type="project" value="TreeGrafter"/>
</dbReference>
<keyword evidence="2" id="KW-0812">Transmembrane</keyword>
<feature type="compositionally biased region" description="Low complexity" evidence="1">
    <location>
        <begin position="611"/>
        <end position="633"/>
    </location>
</feature>
<keyword evidence="3" id="KW-0732">Signal</keyword>
<feature type="transmembrane region" description="Helical" evidence="2">
    <location>
        <begin position="298"/>
        <end position="319"/>
    </location>
</feature>
<feature type="transmembrane region" description="Helical" evidence="2">
    <location>
        <begin position="489"/>
        <end position="507"/>
    </location>
</feature>
<feature type="transmembrane region" description="Helical" evidence="2">
    <location>
        <begin position="519"/>
        <end position="538"/>
    </location>
</feature>
<dbReference type="PANTHER" id="PTHR31145">
    <property type="entry name" value="INTEGRAL MEMBRANE PROTEIN (AFU_ORTHOLOGUE AFUA_7G01610)"/>
    <property type="match status" value="1"/>
</dbReference>
<dbReference type="EMBL" id="JAGPNK010000005">
    <property type="protein sequence ID" value="KAH7320887.1"/>
    <property type="molecule type" value="Genomic_DNA"/>
</dbReference>
<feature type="compositionally biased region" description="Polar residues" evidence="1">
    <location>
        <begin position="587"/>
        <end position="597"/>
    </location>
</feature>
<feature type="region of interest" description="Disordered" evidence="1">
    <location>
        <begin position="648"/>
        <end position="668"/>
    </location>
</feature>
<gene>
    <name evidence="4" type="ORF">B0I35DRAFT_201814</name>
</gene>
<name>A0A8K0WSJ2_9HYPO</name>
<evidence type="ECO:0000313" key="4">
    <source>
        <dbReference type="EMBL" id="KAH7320887.1"/>
    </source>
</evidence>
<feature type="transmembrane region" description="Helical" evidence="2">
    <location>
        <begin position="169"/>
        <end position="187"/>
    </location>
</feature>
<keyword evidence="2" id="KW-1133">Transmembrane helix</keyword>
<dbReference type="InterPro" id="IPR040241">
    <property type="entry name" value="TRP_Flc/Pkd2-like"/>
</dbReference>
<evidence type="ECO:0000256" key="1">
    <source>
        <dbReference type="SAM" id="MobiDB-lite"/>
    </source>
</evidence>
<proteinExistence type="predicted"/>
<protein>
    <recommendedName>
        <fullName evidence="6">TRP C-terminal domain-containing protein</fullName>
    </recommendedName>
</protein>
<keyword evidence="5" id="KW-1185">Reference proteome</keyword>
<feature type="transmembrane region" description="Helical" evidence="2">
    <location>
        <begin position="349"/>
        <end position="369"/>
    </location>
</feature>
<feature type="region of interest" description="Disordered" evidence="1">
    <location>
        <begin position="574"/>
        <end position="636"/>
    </location>
</feature>
<reference evidence="4" key="1">
    <citation type="journal article" date="2021" name="Nat. Commun.">
        <title>Genetic determinants of endophytism in the Arabidopsis root mycobiome.</title>
        <authorList>
            <person name="Mesny F."/>
            <person name="Miyauchi S."/>
            <person name="Thiergart T."/>
            <person name="Pickel B."/>
            <person name="Atanasova L."/>
            <person name="Karlsson M."/>
            <person name="Huettel B."/>
            <person name="Barry K.W."/>
            <person name="Haridas S."/>
            <person name="Chen C."/>
            <person name="Bauer D."/>
            <person name="Andreopoulos W."/>
            <person name="Pangilinan J."/>
            <person name="LaButti K."/>
            <person name="Riley R."/>
            <person name="Lipzen A."/>
            <person name="Clum A."/>
            <person name="Drula E."/>
            <person name="Henrissat B."/>
            <person name="Kohler A."/>
            <person name="Grigoriev I.V."/>
            <person name="Martin F.M."/>
            <person name="Hacquard S."/>
        </authorList>
    </citation>
    <scope>NUCLEOTIDE SEQUENCE</scope>
    <source>
        <strain evidence="4">MPI-CAGE-CH-0235</strain>
    </source>
</reference>
<dbReference type="Proteomes" id="UP000813444">
    <property type="component" value="Unassembled WGS sequence"/>
</dbReference>
<dbReference type="OrthoDB" id="269822at2759"/>
<dbReference type="PANTHER" id="PTHR31145:SF8">
    <property type="entry name" value="INTEGRAL MEMBRANE PROTEIN (AFU_ORTHOLOGUE AFUA_2G17475)"/>
    <property type="match status" value="1"/>
</dbReference>
<evidence type="ECO:0000313" key="5">
    <source>
        <dbReference type="Proteomes" id="UP000813444"/>
    </source>
</evidence>
<evidence type="ECO:0000256" key="3">
    <source>
        <dbReference type="SAM" id="SignalP"/>
    </source>
</evidence>